<dbReference type="EMBL" id="JBBPFD010000001">
    <property type="protein sequence ID" value="KAK7944517.1"/>
    <property type="molecule type" value="Genomic_DNA"/>
</dbReference>
<dbReference type="Proteomes" id="UP001460270">
    <property type="component" value="Unassembled WGS sequence"/>
</dbReference>
<evidence type="ECO:0000313" key="1">
    <source>
        <dbReference type="EMBL" id="KAK7944517.1"/>
    </source>
</evidence>
<accession>A0AAW0Q9G0</accession>
<reference evidence="2" key="1">
    <citation type="submission" date="2024-04" db="EMBL/GenBank/DDBJ databases">
        <title>Salinicola lusitanus LLJ914,a marine bacterium isolated from the Okinawa Trough.</title>
        <authorList>
            <person name="Li J."/>
        </authorList>
    </citation>
    <scope>NUCLEOTIDE SEQUENCE [LARGE SCALE GENOMIC DNA]</scope>
</reference>
<proteinExistence type="predicted"/>
<sequence>MTELLRTERTAVGFLAPAFGFFLVGRRLRVDFEMLTHTTLSIKDSRTDGALSSPHIEQLKDFTRRCLCCDFVQSSKRTEHLNNLSCFFLRCCIICSDSAKGSPQTEHQKSFACSVLTRGSICSDSGKTEALNVFVLE</sequence>
<dbReference type="AlphaFoldDB" id="A0AAW0Q9G0"/>
<keyword evidence="2" id="KW-1185">Reference proteome</keyword>
<gene>
    <name evidence="1" type="ORF">WMY93_000245</name>
</gene>
<name>A0AAW0Q9G0_9GOBI</name>
<organism evidence="1 2">
    <name type="scientific">Mugilogobius chulae</name>
    <name type="common">yellowstripe goby</name>
    <dbReference type="NCBI Taxonomy" id="88201"/>
    <lineage>
        <taxon>Eukaryota</taxon>
        <taxon>Metazoa</taxon>
        <taxon>Chordata</taxon>
        <taxon>Craniata</taxon>
        <taxon>Vertebrata</taxon>
        <taxon>Euteleostomi</taxon>
        <taxon>Actinopterygii</taxon>
        <taxon>Neopterygii</taxon>
        <taxon>Teleostei</taxon>
        <taxon>Neoteleostei</taxon>
        <taxon>Acanthomorphata</taxon>
        <taxon>Gobiaria</taxon>
        <taxon>Gobiiformes</taxon>
        <taxon>Gobioidei</taxon>
        <taxon>Gobiidae</taxon>
        <taxon>Gobionellinae</taxon>
        <taxon>Mugilogobius</taxon>
    </lineage>
</organism>
<evidence type="ECO:0000313" key="2">
    <source>
        <dbReference type="Proteomes" id="UP001460270"/>
    </source>
</evidence>
<protein>
    <submittedName>
        <fullName evidence="1">Uncharacterized protein</fullName>
    </submittedName>
</protein>
<comment type="caution">
    <text evidence="1">The sequence shown here is derived from an EMBL/GenBank/DDBJ whole genome shotgun (WGS) entry which is preliminary data.</text>
</comment>